<dbReference type="HOGENOM" id="CLU_1417354_0_0_1"/>
<dbReference type="Gramene" id="EFJ05131">
    <property type="protein sequence ID" value="EFJ05131"/>
    <property type="gene ID" value="SELMODRAFT_431830"/>
</dbReference>
<dbReference type="AlphaFoldDB" id="D8TDY2"/>
<dbReference type="EMBL" id="GL377736">
    <property type="protein sequence ID" value="EFJ05131.1"/>
    <property type="molecule type" value="Genomic_DNA"/>
</dbReference>
<feature type="compositionally biased region" description="Polar residues" evidence="1">
    <location>
        <begin position="175"/>
        <end position="192"/>
    </location>
</feature>
<evidence type="ECO:0000313" key="3">
    <source>
        <dbReference type="Proteomes" id="UP000001514"/>
    </source>
</evidence>
<proteinExistence type="predicted"/>
<protein>
    <submittedName>
        <fullName evidence="2">Uncharacterized protein</fullName>
    </submittedName>
</protein>
<dbReference type="KEGG" id="smo:SELMODRAFT_431830"/>
<evidence type="ECO:0000313" key="2">
    <source>
        <dbReference type="EMBL" id="EFJ05131.1"/>
    </source>
</evidence>
<reference evidence="2 3" key="1">
    <citation type="journal article" date="2011" name="Science">
        <title>The Selaginella genome identifies genetic changes associated with the evolution of vascular plants.</title>
        <authorList>
            <person name="Banks J.A."/>
            <person name="Nishiyama T."/>
            <person name="Hasebe M."/>
            <person name="Bowman J.L."/>
            <person name="Gribskov M."/>
            <person name="dePamphilis C."/>
            <person name="Albert V.A."/>
            <person name="Aono N."/>
            <person name="Aoyama T."/>
            <person name="Ambrose B.A."/>
            <person name="Ashton N.W."/>
            <person name="Axtell M.J."/>
            <person name="Barker E."/>
            <person name="Barker M.S."/>
            <person name="Bennetzen J.L."/>
            <person name="Bonawitz N.D."/>
            <person name="Chapple C."/>
            <person name="Cheng C."/>
            <person name="Correa L.G."/>
            <person name="Dacre M."/>
            <person name="DeBarry J."/>
            <person name="Dreyer I."/>
            <person name="Elias M."/>
            <person name="Engstrom E.M."/>
            <person name="Estelle M."/>
            <person name="Feng L."/>
            <person name="Finet C."/>
            <person name="Floyd S.K."/>
            <person name="Frommer W.B."/>
            <person name="Fujita T."/>
            <person name="Gramzow L."/>
            <person name="Gutensohn M."/>
            <person name="Harholt J."/>
            <person name="Hattori M."/>
            <person name="Heyl A."/>
            <person name="Hirai T."/>
            <person name="Hiwatashi Y."/>
            <person name="Ishikawa M."/>
            <person name="Iwata M."/>
            <person name="Karol K.G."/>
            <person name="Koehler B."/>
            <person name="Kolukisaoglu U."/>
            <person name="Kubo M."/>
            <person name="Kurata T."/>
            <person name="Lalonde S."/>
            <person name="Li K."/>
            <person name="Li Y."/>
            <person name="Litt A."/>
            <person name="Lyons E."/>
            <person name="Manning G."/>
            <person name="Maruyama T."/>
            <person name="Michael T.P."/>
            <person name="Mikami K."/>
            <person name="Miyazaki S."/>
            <person name="Morinaga S."/>
            <person name="Murata T."/>
            <person name="Mueller-Roeber B."/>
            <person name="Nelson D.R."/>
            <person name="Obara M."/>
            <person name="Oguri Y."/>
            <person name="Olmstead R.G."/>
            <person name="Onodera N."/>
            <person name="Petersen B.L."/>
            <person name="Pils B."/>
            <person name="Prigge M."/>
            <person name="Rensing S.A."/>
            <person name="Riano-Pachon D.M."/>
            <person name="Roberts A.W."/>
            <person name="Sato Y."/>
            <person name="Scheller H.V."/>
            <person name="Schulz B."/>
            <person name="Schulz C."/>
            <person name="Shakirov E.V."/>
            <person name="Shibagaki N."/>
            <person name="Shinohara N."/>
            <person name="Shippen D.E."/>
            <person name="Soerensen I."/>
            <person name="Sotooka R."/>
            <person name="Sugimoto N."/>
            <person name="Sugita M."/>
            <person name="Sumikawa N."/>
            <person name="Tanurdzic M."/>
            <person name="Theissen G."/>
            <person name="Ulvskov P."/>
            <person name="Wakazuki S."/>
            <person name="Weng J.K."/>
            <person name="Willats W.W."/>
            <person name="Wipf D."/>
            <person name="Wolf P.G."/>
            <person name="Yang L."/>
            <person name="Zimmer A.D."/>
            <person name="Zhu Q."/>
            <person name="Mitros T."/>
            <person name="Hellsten U."/>
            <person name="Loque D."/>
            <person name="Otillar R."/>
            <person name="Salamov A."/>
            <person name="Schmutz J."/>
            <person name="Shapiro H."/>
            <person name="Lindquist E."/>
            <person name="Lucas S."/>
            <person name="Rokhsar D."/>
            <person name="Grigoriev I.V."/>
        </authorList>
    </citation>
    <scope>NUCLEOTIDE SEQUENCE [LARGE SCALE GENOMIC DNA]</scope>
</reference>
<organism evidence="3">
    <name type="scientific">Selaginella moellendorffii</name>
    <name type="common">Spikemoss</name>
    <dbReference type="NCBI Taxonomy" id="88036"/>
    <lineage>
        <taxon>Eukaryota</taxon>
        <taxon>Viridiplantae</taxon>
        <taxon>Streptophyta</taxon>
        <taxon>Embryophyta</taxon>
        <taxon>Tracheophyta</taxon>
        <taxon>Lycopodiopsida</taxon>
        <taxon>Selaginellales</taxon>
        <taxon>Selaginellaceae</taxon>
        <taxon>Selaginella</taxon>
    </lineage>
</organism>
<gene>
    <name evidence="2" type="ORF">SELMODRAFT_431830</name>
</gene>
<dbReference type="Proteomes" id="UP000001514">
    <property type="component" value="Unassembled WGS sequence"/>
</dbReference>
<dbReference type="InParanoid" id="D8TDY2"/>
<sequence length="192" mass="21340">MTSALTSCSTATSELLAASPLLKKKVCTHPHVKIVGELNWKMEKGQGDSWGFKTCTRLGLLEPGPFLQEITYATTLSARRSQCGKIHKAVPLIIVVEEIILILHLQPCSSPSLPHRKLLPHLDQLTLEAAKQVQVLRNNNGIHLSRVPVSKSVKVQWTMWCFRSQRNDNLMKATKPSSSLFGDQLSSPPLKR</sequence>
<feature type="region of interest" description="Disordered" evidence="1">
    <location>
        <begin position="173"/>
        <end position="192"/>
    </location>
</feature>
<keyword evidence="3" id="KW-1185">Reference proteome</keyword>
<accession>D8TDY2</accession>
<name>D8TDY2_SELML</name>
<evidence type="ECO:0000256" key="1">
    <source>
        <dbReference type="SAM" id="MobiDB-lite"/>
    </source>
</evidence>